<comment type="similarity">
    <text evidence="1">Belongs to the cornifelin family.</text>
</comment>
<dbReference type="Proteomes" id="UP000663870">
    <property type="component" value="Unassembled WGS sequence"/>
</dbReference>
<accession>A0A814S6X8</accession>
<gene>
    <name evidence="2" type="ORF">JXQ802_LOCUS21282</name>
</gene>
<dbReference type="InterPro" id="IPR006461">
    <property type="entry name" value="PLAC_motif_containing"/>
</dbReference>
<dbReference type="AlphaFoldDB" id="A0A814S6X8"/>
<dbReference type="NCBIfam" id="TIGR01571">
    <property type="entry name" value="A_thal_Cys_rich"/>
    <property type="match status" value="1"/>
</dbReference>
<protein>
    <recommendedName>
        <fullName evidence="4">Cornifelin</fullName>
    </recommendedName>
</protein>
<keyword evidence="3" id="KW-1185">Reference proteome</keyword>
<dbReference type="EMBL" id="CAJNOL010000623">
    <property type="protein sequence ID" value="CAF1142329.1"/>
    <property type="molecule type" value="Genomic_DNA"/>
</dbReference>
<dbReference type="Pfam" id="PF04749">
    <property type="entry name" value="PLAC8"/>
    <property type="match status" value="1"/>
</dbReference>
<evidence type="ECO:0000256" key="1">
    <source>
        <dbReference type="ARBA" id="ARBA00009024"/>
    </source>
</evidence>
<sequence length="108" mass="11941">MVTIRTQPTGDVWAFENEWSNGICGCCTDLGTCCFAYWCCPCFMCKLHARTNECLCTGCLPGANTGLRTKIRTGFRIRGAVCGDTCAMCFCPCCSIIQMYNELEFQGL</sequence>
<dbReference type="PANTHER" id="PTHR15907">
    <property type="entry name" value="DUF614 FAMILY PROTEIN-RELATED"/>
    <property type="match status" value="1"/>
</dbReference>
<evidence type="ECO:0000313" key="2">
    <source>
        <dbReference type="EMBL" id="CAF1142329.1"/>
    </source>
</evidence>
<proteinExistence type="inferred from homology"/>
<evidence type="ECO:0000313" key="3">
    <source>
        <dbReference type="Proteomes" id="UP000663870"/>
    </source>
</evidence>
<name>A0A814S6X8_9BILA</name>
<evidence type="ECO:0008006" key="4">
    <source>
        <dbReference type="Google" id="ProtNLM"/>
    </source>
</evidence>
<comment type="caution">
    <text evidence="2">The sequence shown here is derived from an EMBL/GenBank/DDBJ whole genome shotgun (WGS) entry which is preliminary data.</text>
</comment>
<organism evidence="2 3">
    <name type="scientific">Rotaria sordida</name>
    <dbReference type="NCBI Taxonomy" id="392033"/>
    <lineage>
        <taxon>Eukaryota</taxon>
        <taxon>Metazoa</taxon>
        <taxon>Spiralia</taxon>
        <taxon>Gnathifera</taxon>
        <taxon>Rotifera</taxon>
        <taxon>Eurotatoria</taxon>
        <taxon>Bdelloidea</taxon>
        <taxon>Philodinida</taxon>
        <taxon>Philodinidae</taxon>
        <taxon>Rotaria</taxon>
    </lineage>
</organism>
<reference evidence="2" key="1">
    <citation type="submission" date="2021-02" db="EMBL/GenBank/DDBJ databases">
        <authorList>
            <person name="Nowell W R."/>
        </authorList>
    </citation>
    <scope>NUCLEOTIDE SEQUENCE</scope>
</reference>